<dbReference type="STRING" id="1193682.BJP25_06545"/>
<keyword evidence="2" id="KW-1185">Reference proteome</keyword>
<dbReference type="OrthoDB" id="3295094at2"/>
<reference evidence="1 2" key="1">
    <citation type="submission" date="2016-10" db="EMBL/GenBank/DDBJ databases">
        <title>The Draft Genome Sequence of Actinokineospora bangkokensis 44EHWT reveals the biosynthetic pathway of antifungal compounds Thailandins with unusual extender unit butylmalonyl-CoA.</title>
        <authorList>
            <person name="Greule A."/>
            <person name="Intra B."/>
            <person name="Flemming S."/>
            <person name="Rommel M.G."/>
            <person name="Panbangred W."/>
            <person name="Bechthold A."/>
        </authorList>
    </citation>
    <scope>NUCLEOTIDE SEQUENCE [LARGE SCALE GENOMIC DNA]</scope>
    <source>
        <strain evidence="1 2">44EHW</strain>
    </source>
</reference>
<gene>
    <name evidence="1" type="ORF">BJP25_06545</name>
</gene>
<evidence type="ECO:0000313" key="2">
    <source>
        <dbReference type="Proteomes" id="UP000186040"/>
    </source>
</evidence>
<proteinExistence type="predicted"/>
<sequence>MSVRITVCQDCCCGTVKKHPTTNHFSHLRRLREAAAKAGGTVRISQCLDTCETSNVVVVQASGHKPVWFGWVLHDDAIADLERWLAAGGPGSPVPDTLELHRITPPGLRAATDGAE</sequence>
<comment type="caution">
    <text evidence="1">The sequence shown here is derived from an EMBL/GenBank/DDBJ whole genome shotgun (WGS) entry which is preliminary data.</text>
</comment>
<evidence type="ECO:0008006" key="3">
    <source>
        <dbReference type="Google" id="ProtNLM"/>
    </source>
</evidence>
<organism evidence="1 2">
    <name type="scientific">Actinokineospora bangkokensis</name>
    <dbReference type="NCBI Taxonomy" id="1193682"/>
    <lineage>
        <taxon>Bacteria</taxon>
        <taxon>Bacillati</taxon>
        <taxon>Actinomycetota</taxon>
        <taxon>Actinomycetes</taxon>
        <taxon>Pseudonocardiales</taxon>
        <taxon>Pseudonocardiaceae</taxon>
        <taxon>Actinokineospora</taxon>
    </lineage>
</organism>
<evidence type="ECO:0000313" key="1">
    <source>
        <dbReference type="EMBL" id="OLR95405.1"/>
    </source>
</evidence>
<accession>A0A1Q9LTN9</accession>
<protein>
    <recommendedName>
        <fullName evidence="3">(2Fe-2S) ferredoxin domain-containing protein</fullName>
    </recommendedName>
</protein>
<dbReference type="Proteomes" id="UP000186040">
    <property type="component" value="Unassembled WGS sequence"/>
</dbReference>
<dbReference type="AlphaFoldDB" id="A0A1Q9LTN9"/>
<dbReference type="EMBL" id="MKQR01000002">
    <property type="protein sequence ID" value="OLR95405.1"/>
    <property type="molecule type" value="Genomic_DNA"/>
</dbReference>
<name>A0A1Q9LTN9_9PSEU</name>